<dbReference type="PATRIC" id="fig|1263870.3.peg.1862"/>
<evidence type="ECO:0000256" key="3">
    <source>
        <dbReference type="RuleBase" id="RU000363"/>
    </source>
</evidence>
<dbReference type="InterPro" id="IPR036291">
    <property type="entry name" value="NAD(P)-bd_dom_sf"/>
</dbReference>
<gene>
    <name evidence="4" type="ORF">RSSM_01739</name>
</gene>
<dbReference type="PANTHER" id="PTHR44169">
    <property type="entry name" value="NADPH-DEPENDENT 1-ACYLDIHYDROXYACETONE PHOSPHATE REDUCTASE"/>
    <property type="match status" value="1"/>
</dbReference>
<dbReference type="SUPFAM" id="SSF51735">
    <property type="entry name" value="NAD(P)-binding Rossmann-fold domains"/>
    <property type="match status" value="1"/>
</dbReference>
<evidence type="ECO:0000256" key="2">
    <source>
        <dbReference type="ARBA" id="ARBA00023002"/>
    </source>
</evidence>
<protein>
    <submittedName>
        <fullName evidence="4">Short-chain dehydrogenase/reductase SDR</fullName>
    </submittedName>
</protein>
<evidence type="ECO:0000313" key="4">
    <source>
        <dbReference type="EMBL" id="EMI56796.1"/>
    </source>
</evidence>
<proteinExistence type="inferred from homology"/>
<keyword evidence="2" id="KW-0560">Oxidoreductase</keyword>
<reference evidence="4 5" key="1">
    <citation type="journal article" date="2013" name="Mar. Genomics">
        <title>Expression of sulfatases in Rhodopirellula baltica and the diversity of sulfatases in the genus Rhodopirellula.</title>
        <authorList>
            <person name="Wegner C.E."/>
            <person name="Richter-Heitmann T."/>
            <person name="Klindworth A."/>
            <person name="Klockow C."/>
            <person name="Richter M."/>
            <person name="Achstetter T."/>
            <person name="Glockner F.O."/>
            <person name="Harder J."/>
        </authorList>
    </citation>
    <scope>NUCLEOTIDE SEQUENCE [LARGE SCALE GENOMIC DNA]</scope>
    <source>
        <strain evidence="4 5">SM41</strain>
    </source>
</reference>
<dbReference type="Proteomes" id="UP000011885">
    <property type="component" value="Unassembled WGS sequence"/>
</dbReference>
<dbReference type="Pfam" id="PF00106">
    <property type="entry name" value="adh_short"/>
    <property type="match status" value="1"/>
</dbReference>
<dbReference type="PRINTS" id="PR00081">
    <property type="entry name" value="GDHRDH"/>
</dbReference>
<dbReference type="EMBL" id="ANOH01000121">
    <property type="protein sequence ID" value="EMI56796.1"/>
    <property type="molecule type" value="Genomic_DNA"/>
</dbReference>
<dbReference type="AlphaFoldDB" id="M5UG32"/>
<accession>M5UG32</accession>
<dbReference type="PANTHER" id="PTHR44169:SF6">
    <property type="entry name" value="NADPH-DEPENDENT 1-ACYLDIHYDROXYACETONE PHOSPHATE REDUCTASE"/>
    <property type="match status" value="1"/>
</dbReference>
<dbReference type="NCBIfam" id="NF006120">
    <property type="entry name" value="PRK08264.1-6"/>
    <property type="match status" value="1"/>
</dbReference>
<dbReference type="InterPro" id="IPR002347">
    <property type="entry name" value="SDR_fam"/>
</dbReference>
<sequence length="264" mass="28013">MQTMSDNIKSRKLLITGANRGIGKELLEQALRRDAAKVYAAVRDPQSVQPLIDGYGDRVQAIAMDMNVPSSIIDAASNAPDVDIVINNAGIMNTVAAYDENAVDALQEELNVNVFGLMRVAQAFAPALKTNGGGFFVQLNSVASIKASGNFATYCASKAASYSITQSLRDWMSQQGTRVISVHPGPTATDMGASAGFGQFATPVSEVAEAILDAINIEDFHAWVGPLAGLVSQHYETFSDGIINGDMAAIRSRAFNIEQPQPAS</sequence>
<dbReference type="PRINTS" id="PR00080">
    <property type="entry name" value="SDRFAMILY"/>
</dbReference>
<name>M5UG32_9BACT</name>
<dbReference type="Gene3D" id="3.40.50.720">
    <property type="entry name" value="NAD(P)-binding Rossmann-like Domain"/>
    <property type="match status" value="1"/>
</dbReference>
<keyword evidence="5" id="KW-1185">Reference proteome</keyword>
<comment type="similarity">
    <text evidence="1 3">Belongs to the short-chain dehydrogenases/reductases (SDR) family.</text>
</comment>
<dbReference type="InterPro" id="IPR020904">
    <property type="entry name" value="Sc_DH/Rdtase_CS"/>
</dbReference>
<organism evidence="4 5">
    <name type="scientific">Rhodopirellula sallentina SM41</name>
    <dbReference type="NCBI Taxonomy" id="1263870"/>
    <lineage>
        <taxon>Bacteria</taxon>
        <taxon>Pseudomonadati</taxon>
        <taxon>Planctomycetota</taxon>
        <taxon>Planctomycetia</taxon>
        <taxon>Pirellulales</taxon>
        <taxon>Pirellulaceae</taxon>
        <taxon>Rhodopirellula</taxon>
    </lineage>
</organism>
<evidence type="ECO:0000313" key="5">
    <source>
        <dbReference type="Proteomes" id="UP000011885"/>
    </source>
</evidence>
<dbReference type="PROSITE" id="PS00061">
    <property type="entry name" value="ADH_SHORT"/>
    <property type="match status" value="1"/>
</dbReference>
<evidence type="ECO:0000256" key="1">
    <source>
        <dbReference type="ARBA" id="ARBA00006484"/>
    </source>
</evidence>
<comment type="caution">
    <text evidence="4">The sequence shown here is derived from an EMBL/GenBank/DDBJ whole genome shotgun (WGS) entry which is preliminary data.</text>
</comment>
<dbReference type="GO" id="GO:0016491">
    <property type="term" value="F:oxidoreductase activity"/>
    <property type="evidence" value="ECO:0007669"/>
    <property type="project" value="UniProtKB-KW"/>
</dbReference>